<protein>
    <recommendedName>
        <fullName evidence="1">THIF-type NAD/FAD binding fold domain-containing protein</fullName>
    </recommendedName>
</protein>
<organism evidence="2 3">
    <name type="scientific">Candidatus Doudnabacteria bacterium RIFCSPHIGHO2_01_FULL_46_14</name>
    <dbReference type="NCBI Taxonomy" id="1817824"/>
    <lineage>
        <taxon>Bacteria</taxon>
        <taxon>Candidatus Doudnaibacteriota</taxon>
    </lineage>
</organism>
<dbReference type="GO" id="GO:0061503">
    <property type="term" value="F:tRNA threonylcarbamoyladenosine dehydratase"/>
    <property type="evidence" value="ECO:0007669"/>
    <property type="project" value="TreeGrafter"/>
</dbReference>
<dbReference type="AlphaFoldDB" id="A0A1F5NN58"/>
<dbReference type="CDD" id="cd01483">
    <property type="entry name" value="E1_enzyme_family"/>
    <property type="match status" value="1"/>
</dbReference>
<name>A0A1F5NN58_9BACT</name>
<accession>A0A1F5NN58</accession>
<evidence type="ECO:0000259" key="1">
    <source>
        <dbReference type="Pfam" id="PF00899"/>
    </source>
</evidence>
<feature type="domain" description="THIF-type NAD/FAD binding fold" evidence="1">
    <location>
        <begin position="95"/>
        <end position="288"/>
    </location>
</feature>
<proteinExistence type="predicted"/>
<comment type="caution">
    <text evidence="2">The sequence shown here is derived from an EMBL/GenBank/DDBJ whole genome shotgun (WGS) entry which is preliminary data.</text>
</comment>
<reference evidence="2 3" key="1">
    <citation type="journal article" date="2016" name="Nat. Commun.">
        <title>Thousands of microbial genomes shed light on interconnected biogeochemical processes in an aquifer system.</title>
        <authorList>
            <person name="Anantharaman K."/>
            <person name="Brown C.T."/>
            <person name="Hug L.A."/>
            <person name="Sharon I."/>
            <person name="Castelle C.J."/>
            <person name="Probst A.J."/>
            <person name="Thomas B.C."/>
            <person name="Singh A."/>
            <person name="Wilkins M.J."/>
            <person name="Karaoz U."/>
            <person name="Brodie E.L."/>
            <person name="Williams K.H."/>
            <person name="Hubbard S.S."/>
            <person name="Banfield J.F."/>
        </authorList>
    </citation>
    <scope>NUCLEOTIDE SEQUENCE [LARGE SCALE GENOMIC DNA]</scope>
</reference>
<dbReference type="STRING" id="1817824.A2751_01280"/>
<dbReference type="GO" id="GO:0061504">
    <property type="term" value="P:cyclic threonylcarbamoyladenosine biosynthetic process"/>
    <property type="evidence" value="ECO:0007669"/>
    <property type="project" value="TreeGrafter"/>
</dbReference>
<dbReference type="Pfam" id="PF00899">
    <property type="entry name" value="ThiF"/>
    <property type="match status" value="1"/>
</dbReference>
<dbReference type="Proteomes" id="UP000176864">
    <property type="component" value="Unassembled WGS sequence"/>
</dbReference>
<evidence type="ECO:0000313" key="3">
    <source>
        <dbReference type="Proteomes" id="UP000176864"/>
    </source>
</evidence>
<dbReference type="Gene3D" id="3.40.50.720">
    <property type="entry name" value="NAD(P)-binding Rossmann-like Domain"/>
    <property type="match status" value="1"/>
</dbReference>
<sequence>MNILETKPTILNPLHKNDFKTLQKLKRKNTVVDHHKEQLRELFLVRHPKLKFDPKSANLGIDSTDKGRWVYFPWNRHLVHLLSPREYFELRTARNKNLITEKEQKAFQKYKIGIAGLSVGNSAALDMVLEGAEILRLADFDTLSLSNLNRIRAGAHNLGENKTMISAKQIYELNPYSKLTLFPNGVGKDVERFTFGLDVIVDEIDDVYMKIKLRLAAKKSKIPVVSAADNGDNSIVDVERFDLEPKRPIFHGMLGKTDLTMIKNYDFRQRLKLINKMVGLKYVTKRMKESLAVVGKKIYSWPQLGGAASLSGSAVAYAVRRIALGHTMKSGKYNISLDRVFGNKN</sequence>
<gene>
    <name evidence="2" type="ORF">A2751_01280</name>
</gene>
<dbReference type="EMBL" id="MFEK01000013">
    <property type="protein sequence ID" value="OGE78810.1"/>
    <property type="molecule type" value="Genomic_DNA"/>
</dbReference>
<dbReference type="SUPFAM" id="SSF69572">
    <property type="entry name" value="Activating enzymes of the ubiquitin-like proteins"/>
    <property type="match status" value="1"/>
</dbReference>
<dbReference type="InterPro" id="IPR000594">
    <property type="entry name" value="ThiF_NAD_FAD-bd"/>
</dbReference>
<dbReference type="PANTHER" id="PTHR43267">
    <property type="entry name" value="TRNA THREONYLCARBAMOYLADENOSINE DEHYDRATASE"/>
    <property type="match status" value="1"/>
</dbReference>
<dbReference type="PANTHER" id="PTHR43267:SF3">
    <property type="entry name" value="THIF PROTEIN"/>
    <property type="match status" value="1"/>
</dbReference>
<dbReference type="InterPro" id="IPR035985">
    <property type="entry name" value="Ubiquitin-activating_enz"/>
</dbReference>
<evidence type="ECO:0000313" key="2">
    <source>
        <dbReference type="EMBL" id="OGE78810.1"/>
    </source>
</evidence>
<dbReference type="GO" id="GO:0008641">
    <property type="term" value="F:ubiquitin-like modifier activating enzyme activity"/>
    <property type="evidence" value="ECO:0007669"/>
    <property type="project" value="InterPro"/>
</dbReference>
<dbReference type="InterPro" id="IPR045886">
    <property type="entry name" value="ThiF/MoeB/HesA"/>
</dbReference>